<sequence>MSPVFLLLVGGLVVLLLLLGPPLGEYLGNVLEGERVPLDRILGPLERGLYRAMGLTAGDRMDWKQYLGALLAFNALGFAFLLALLRLQGHLPLGAGFRGMAWPLAINTAVSFVTNTNWQAYAGEAALGPLAQALGLTVQNFLSAATGIAVMAAVARGIRRRRSTNLGSFWVDLVRTTLYVLLPLALLFAVFLAGQGVVQTWAPALHAAWVAPPPPGAPAEQIIPLGPAASQIAIKMLGTNGGGFFGANAMHPFENPTALANLAQILAILVLPAACCFTFGKMVRDRRQGRAVFAAMTLLLLMPTFLAGWAEARTPAPLLQPGIVRAAGNLEGKEARFGVETSALWSTATTAASNGSVNAQHDAMAPLSGLAQMVLMQIGEVAFGGVGSGVYGMLVFVVIAVFVSGLMVGRTPEYLGKKVEAFEMKMASLVVLIPSAVILAGAAATVLHPDVMRWISASGPHGFSQVLYAWTSAAANNGSAFNGLTADVPFLDLGLALAMAIGRFAPIAAVLALAGALAAKKRTPPGPGTLPTHSPFFAGLLVAIVLLVGALTFLPALAVGPLAEHLAQIRQVIP</sequence>
<feature type="transmembrane region" description="Helical" evidence="9">
    <location>
        <begin position="291"/>
        <end position="310"/>
    </location>
</feature>
<keyword evidence="3 9" id="KW-0633">Potassium transport</keyword>
<evidence type="ECO:0000256" key="5">
    <source>
        <dbReference type="ARBA" id="ARBA00022958"/>
    </source>
</evidence>
<dbReference type="InterPro" id="IPR004623">
    <property type="entry name" value="KdpA"/>
</dbReference>
<evidence type="ECO:0000256" key="8">
    <source>
        <dbReference type="ARBA" id="ARBA00023136"/>
    </source>
</evidence>
<feature type="transmembrane region" description="Helical" evidence="9">
    <location>
        <begin position="66"/>
        <end position="87"/>
    </location>
</feature>
<dbReference type="KEGG" id="msea:METESE_05160"/>
<feature type="transmembrane region" description="Helical" evidence="9">
    <location>
        <begin position="493"/>
        <end position="515"/>
    </location>
</feature>
<evidence type="ECO:0000313" key="11">
    <source>
        <dbReference type="Proteomes" id="UP001228113"/>
    </source>
</evidence>
<name>A0AA48HC36_9BACT</name>
<comment type="function">
    <text evidence="9">Part of the high-affinity ATP-driven potassium transport (or Kdp) system, which catalyzes the hydrolysis of ATP coupled with the electrogenic transport of potassium into the cytoplasm. This subunit binds the extracellular potassium ions and delivers the ions to the membrane domain of KdpB through an intramembrane tunnel.</text>
</comment>
<organism evidence="10 11">
    <name type="scientific">Mesoterricola sediminis</name>
    <dbReference type="NCBI Taxonomy" id="2927980"/>
    <lineage>
        <taxon>Bacteria</taxon>
        <taxon>Pseudomonadati</taxon>
        <taxon>Acidobacteriota</taxon>
        <taxon>Holophagae</taxon>
        <taxon>Holophagales</taxon>
        <taxon>Holophagaceae</taxon>
        <taxon>Mesoterricola</taxon>
    </lineage>
</organism>
<gene>
    <name evidence="9 10" type="primary">kdpA</name>
    <name evidence="10" type="ORF">METESE_05160</name>
</gene>
<dbReference type="HAMAP" id="MF_00275">
    <property type="entry name" value="KdpA"/>
    <property type="match status" value="1"/>
</dbReference>
<keyword evidence="7 9" id="KW-0406">Ion transport</keyword>
<comment type="subunit">
    <text evidence="9">The system is composed of three essential subunits: KdpA, KdpB and KdpC.</text>
</comment>
<dbReference type="GO" id="GO:0030955">
    <property type="term" value="F:potassium ion binding"/>
    <property type="evidence" value="ECO:0007669"/>
    <property type="project" value="UniProtKB-UniRule"/>
</dbReference>
<evidence type="ECO:0000256" key="4">
    <source>
        <dbReference type="ARBA" id="ARBA00022692"/>
    </source>
</evidence>
<protein>
    <recommendedName>
        <fullName evidence="9">Potassium-transporting ATPase potassium-binding subunit</fullName>
    </recommendedName>
    <alternativeName>
        <fullName evidence="9">ATP phosphohydrolase [potassium-transporting] A chain</fullName>
    </alternativeName>
    <alternativeName>
        <fullName evidence="9">Potassium-binding and translocating subunit A</fullName>
    </alternativeName>
    <alternativeName>
        <fullName evidence="9">Potassium-translocating ATPase A chain</fullName>
    </alternativeName>
</protein>
<dbReference type="Proteomes" id="UP001228113">
    <property type="component" value="Chromosome"/>
</dbReference>
<keyword evidence="5 9" id="KW-0630">Potassium</keyword>
<feature type="transmembrane region" description="Helical" evidence="9">
    <location>
        <begin position="536"/>
        <end position="558"/>
    </location>
</feature>
<keyword evidence="4 9" id="KW-0812">Transmembrane</keyword>
<evidence type="ECO:0000256" key="1">
    <source>
        <dbReference type="ARBA" id="ARBA00022448"/>
    </source>
</evidence>
<accession>A0AA48HC36</accession>
<evidence type="ECO:0000313" key="10">
    <source>
        <dbReference type="EMBL" id="BDU75558.1"/>
    </source>
</evidence>
<evidence type="ECO:0000256" key="9">
    <source>
        <dbReference type="HAMAP-Rule" id="MF_00275"/>
    </source>
</evidence>
<dbReference type="PANTHER" id="PTHR30607">
    <property type="entry name" value="POTASSIUM-TRANSPORTING ATPASE A CHAIN"/>
    <property type="match status" value="1"/>
</dbReference>
<feature type="transmembrane region" description="Helical" evidence="9">
    <location>
        <begin position="429"/>
        <end position="447"/>
    </location>
</feature>
<keyword evidence="8 9" id="KW-0472">Membrane</keyword>
<dbReference type="EMBL" id="AP027081">
    <property type="protein sequence ID" value="BDU75558.1"/>
    <property type="molecule type" value="Genomic_DNA"/>
</dbReference>
<evidence type="ECO:0000256" key="2">
    <source>
        <dbReference type="ARBA" id="ARBA00022475"/>
    </source>
</evidence>
<keyword evidence="6 9" id="KW-1133">Transmembrane helix</keyword>
<feature type="transmembrane region" description="Helical" evidence="9">
    <location>
        <begin position="178"/>
        <end position="198"/>
    </location>
</feature>
<reference evidence="10" key="1">
    <citation type="journal article" date="2023" name="Int. J. Syst. Evol. Microbiol.">
        <title>Mesoterricola silvestris gen. nov., sp. nov., Mesoterricola sediminis sp. nov., Geothrix oryzae sp. nov., Geothrix edaphica sp. nov., Geothrix rubra sp. nov., and Geothrix limicola sp. nov., six novel members of Acidobacteriota isolated from soils.</title>
        <authorList>
            <person name="Itoh H."/>
            <person name="Sugisawa Y."/>
            <person name="Mise K."/>
            <person name="Xu Z."/>
            <person name="Kuniyasu M."/>
            <person name="Ushijima N."/>
            <person name="Kawano K."/>
            <person name="Kobayashi E."/>
            <person name="Shiratori Y."/>
            <person name="Masuda Y."/>
            <person name="Senoo K."/>
        </authorList>
    </citation>
    <scope>NUCLEOTIDE SEQUENCE</scope>
    <source>
        <strain evidence="10">W786</strain>
    </source>
</reference>
<dbReference type="PIRSF" id="PIRSF001294">
    <property type="entry name" value="K_ATPaseA"/>
    <property type="match status" value="1"/>
</dbReference>
<feature type="transmembrane region" description="Helical" evidence="9">
    <location>
        <begin position="390"/>
        <end position="408"/>
    </location>
</feature>
<keyword evidence="2 9" id="KW-1003">Cell membrane</keyword>
<comment type="similarity">
    <text evidence="9">Belongs to the KdpA family.</text>
</comment>
<dbReference type="Pfam" id="PF03814">
    <property type="entry name" value="KdpA"/>
    <property type="match status" value="1"/>
</dbReference>
<dbReference type="NCBIfam" id="TIGR00680">
    <property type="entry name" value="kdpA"/>
    <property type="match status" value="1"/>
</dbReference>
<dbReference type="AlphaFoldDB" id="A0AA48HC36"/>
<feature type="transmembrane region" description="Helical" evidence="9">
    <location>
        <begin position="99"/>
        <end position="118"/>
    </location>
</feature>
<dbReference type="PANTHER" id="PTHR30607:SF2">
    <property type="entry name" value="POTASSIUM-TRANSPORTING ATPASE POTASSIUM-BINDING SUBUNIT"/>
    <property type="match status" value="1"/>
</dbReference>
<evidence type="ECO:0000256" key="7">
    <source>
        <dbReference type="ARBA" id="ARBA00023065"/>
    </source>
</evidence>
<proteinExistence type="inferred from homology"/>
<evidence type="ECO:0000256" key="6">
    <source>
        <dbReference type="ARBA" id="ARBA00022989"/>
    </source>
</evidence>
<keyword evidence="1 9" id="KW-0813">Transport</keyword>
<feature type="transmembrane region" description="Helical" evidence="9">
    <location>
        <begin position="258"/>
        <end position="279"/>
    </location>
</feature>
<comment type="subcellular location">
    <subcellularLocation>
        <location evidence="9">Cell membrane</location>
        <topology evidence="9">Multi-pass membrane protein</topology>
    </subcellularLocation>
</comment>
<dbReference type="GO" id="GO:0005886">
    <property type="term" value="C:plasma membrane"/>
    <property type="evidence" value="ECO:0007669"/>
    <property type="project" value="UniProtKB-SubCell"/>
</dbReference>
<feature type="transmembrane region" description="Helical" evidence="9">
    <location>
        <begin position="138"/>
        <end position="158"/>
    </location>
</feature>
<dbReference type="GO" id="GO:0008556">
    <property type="term" value="F:P-type potassium transmembrane transporter activity"/>
    <property type="evidence" value="ECO:0007669"/>
    <property type="project" value="InterPro"/>
</dbReference>
<evidence type="ECO:0000256" key="3">
    <source>
        <dbReference type="ARBA" id="ARBA00022538"/>
    </source>
</evidence>
<dbReference type="RefSeq" id="WP_243334288.1">
    <property type="nucleotide sequence ID" value="NZ_AP027081.1"/>
</dbReference>
<keyword evidence="11" id="KW-1185">Reference proteome</keyword>